<reference evidence="2 3" key="1">
    <citation type="journal article" date="2016" name="Genome Announc.">
        <title>Draft Genome Sequences of Five Rapidly Growing Mycobacterium Species, M. thermoresistibile, M. fortuitum subsp. acetamidolyticum, M. canariasense, M. brisbanense, and M. novocastrense.</title>
        <authorList>
            <person name="Katahira K."/>
            <person name="Ogura Y."/>
            <person name="Gotoh Y."/>
            <person name="Hayashi T."/>
        </authorList>
    </citation>
    <scope>NUCLEOTIDE SEQUENCE [LARGE SCALE GENOMIC DNA]</scope>
    <source>
        <strain evidence="2 3">JCM6368</strain>
    </source>
</reference>
<name>A0A100WMT8_MYCFO</name>
<accession>A0A100WMT8</accession>
<keyword evidence="1" id="KW-0175">Coiled coil</keyword>
<dbReference type="RefSeq" id="WP_061262796.1">
    <property type="nucleotide sequence ID" value="NZ_BCSZ01000012.1"/>
</dbReference>
<organism evidence="2 3">
    <name type="scientific">Mycolicibacterium fortuitum subsp. acetamidolyticum</name>
    <dbReference type="NCBI Taxonomy" id="144550"/>
    <lineage>
        <taxon>Bacteria</taxon>
        <taxon>Bacillati</taxon>
        <taxon>Actinomycetota</taxon>
        <taxon>Actinomycetes</taxon>
        <taxon>Mycobacteriales</taxon>
        <taxon>Mycobacteriaceae</taxon>
        <taxon>Mycolicibacterium</taxon>
    </lineage>
</organism>
<dbReference type="EMBL" id="BCSZ01000012">
    <property type="protein sequence ID" value="GAT01188.1"/>
    <property type="molecule type" value="Genomic_DNA"/>
</dbReference>
<evidence type="ECO:0000313" key="2">
    <source>
        <dbReference type="EMBL" id="GAT01188.1"/>
    </source>
</evidence>
<sequence length="296" mass="31860">MEKADQDTADALQAAATNFHAMIDDFAEALREVQLRQRADRKMPWHLMQVVKAKARACLEVGAALQADGVLDAGANTLIEQLRRFIDEIQQSMDRQLKRREAIAAADSVLDALNRKRAKMEQIIADAEAAAEPTVYHGITVRSDANGVATSVIIGEQALNEYTHTGLGRAVTQALQTSHDHMITTVAAQLAAVVGDDAARTASTTSDADEAEFVETYGRGQLSVAVDRHGRPVACTISPEATAWDLPVLGDRVAGLCRLAQLTAQFDRFRPCNETGKYGQLGPVEADLDAARAALA</sequence>
<proteinExistence type="predicted"/>
<evidence type="ECO:0000256" key="1">
    <source>
        <dbReference type="SAM" id="Coils"/>
    </source>
</evidence>
<gene>
    <name evidence="2" type="ORF">RMCFA_1302</name>
</gene>
<reference evidence="3" key="2">
    <citation type="submission" date="2016-02" db="EMBL/GenBank/DDBJ databases">
        <title>Draft genome sequence of five rapidly growing Mycobacterium species.</title>
        <authorList>
            <person name="Katahira K."/>
            <person name="Gotou Y."/>
            <person name="Iida K."/>
            <person name="Ogura Y."/>
            <person name="Hayashi T."/>
        </authorList>
    </citation>
    <scope>NUCLEOTIDE SEQUENCE [LARGE SCALE GENOMIC DNA]</scope>
    <source>
        <strain evidence="3">JCM6368</strain>
    </source>
</reference>
<evidence type="ECO:0000313" key="3">
    <source>
        <dbReference type="Proteomes" id="UP000069705"/>
    </source>
</evidence>
<dbReference type="AlphaFoldDB" id="A0A100WMT8"/>
<dbReference type="Proteomes" id="UP000069705">
    <property type="component" value="Unassembled WGS sequence"/>
</dbReference>
<comment type="caution">
    <text evidence="2">The sequence shown here is derived from an EMBL/GenBank/DDBJ whole genome shotgun (WGS) entry which is preliminary data.</text>
</comment>
<protein>
    <submittedName>
        <fullName evidence="2">Uncharacterized protein</fullName>
    </submittedName>
</protein>
<feature type="coiled-coil region" evidence="1">
    <location>
        <begin position="79"/>
        <end position="130"/>
    </location>
</feature>